<dbReference type="Proteomes" id="UP000007110">
    <property type="component" value="Unassembled WGS sequence"/>
</dbReference>
<proteinExistence type="evidence at transcript level"/>
<keyword evidence="5" id="KW-0372">Hormone</keyword>
<dbReference type="EMBL" id="AM748812">
    <property type="protein sequence ID" value="CAO72038.1"/>
    <property type="molecule type" value="mRNA"/>
</dbReference>
<evidence type="ECO:0000256" key="7">
    <source>
        <dbReference type="ARBA" id="ARBA00023157"/>
    </source>
</evidence>
<comment type="subunit">
    <text evidence="2">Heterodimer of burs and pburs.</text>
</comment>
<keyword evidence="14" id="KW-1185">Reference proteome</keyword>
<evidence type="ECO:0000256" key="9">
    <source>
        <dbReference type="PROSITE-ProRule" id="PRU00039"/>
    </source>
</evidence>
<keyword evidence="7 9" id="KW-1015">Disulfide bond</keyword>
<dbReference type="Gene3D" id="2.10.90.10">
    <property type="entry name" value="Cystine-knot cytokines"/>
    <property type="match status" value="1"/>
</dbReference>
<dbReference type="STRING" id="7668.A6Q0K7"/>
<feature type="signal peptide" evidence="10">
    <location>
        <begin position="1"/>
        <end position="29"/>
    </location>
</feature>
<dbReference type="PANTHER" id="PTHR15283:SF7">
    <property type="entry name" value="BURSICON"/>
    <property type="match status" value="1"/>
</dbReference>
<dbReference type="AlphaFoldDB" id="A6Q0K7"/>
<dbReference type="SMART" id="SM00041">
    <property type="entry name" value="CT"/>
    <property type="match status" value="1"/>
</dbReference>
<feature type="domain" description="CTCK" evidence="11">
    <location>
        <begin position="31"/>
        <end position="118"/>
    </location>
</feature>
<dbReference type="EnsemblMetazoa" id="XM_030990905">
    <property type="protein sequence ID" value="XP_030846765"/>
    <property type="gene ID" value="LOC115926228"/>
</dbReference>
<evidence type="ECO:0000256" key="6">
    <source>
        <dbReference type="ARBA" id="ARBA00022729"/>
    </source>
</evidence>
<feature type="disulfide bond" evidence="9">
    <location>
        <begin position="45"/>
        <end position="94"/>
    </location>
</feature>
<dbReference type="PANTHER" id="PTHR15283">
    <property type="entry name" value="GREMLIN 1"/>
    <property type="match status" value="1"/>
</dbReference>
<comment type="caution">
    <text evidence="9">Lacks conserved residue(s) required for the propagation of feature annotation.</text>
</comment>
<sequence length="135" mass="15054">MATLTTTQSSLLMLALILLSLTTSSLVLADCRKLGLQYKLARPGCRPVTLDSVGCRGTCSGYTRISPNNYLEVERSCTCCQEMGFLERTQRLQCPTLNPPFRDVTYRIPRRCSCRPCRSVASVSRVQTLEDLRLG</sequence>
<reference evidence="13" key="3">
    <citation type="submission" date="2021-01" db="UniProtKB">
        <authorList>
            <consortium name="EnsemblMetazoa"/>
        </authorList>
    </citation>
    <scope>IDENTIFICATION</scope>
</reference>
<dbReference type="InterPro" id="IPR029034">
    <property type="entry name" value="Cystine-knot_cytokine"/>
</dbReference>
<reference evidence="14" key="2">
    <citation type="submission" date="2015-02" db="EMBL/GenBank/DDBJ databases">
        <title>Genome sequencing for Strongylocentrotus purpuratus.</title>
        <authorList>
            <person name="Murali S."/>
            <person name="Liu Y."/>
            <person name="Vee V."/>
            <person name="English A."/>
            <person name="Wang M."/>
            <person name="Skinner E."/>
            <person name="Han Y."/>
            <person name="Muzny D.M."/>
            <person name="Worley K.C."/>
            <person name="Gibbs R.A."/>
        </authorList>
    </citation>
    <scope>NUCLEOTIDE SEQUENCE</scope>
</reference>
<evidence type="ECO:0000256" key="10">
    <source>
        <dbReference type="SAM" id="SignalP"/>
    </source>
</evidence>
<evidence type="ECO:0000256" key="8">
    <source>
        <dbReference type="ARBA" id="ARBA00029634"/>
    </source>
</evidence>
<feature type="chain" id="PRO_5010820645" description="Bursicon" evidence="10">
    <location>
        <begin position="30"/>
        <end position="135"/>
    </location>
</feature>
<dbReference type="PROSITE" id="PS01225">
    <property type="entry name" value="CTCK_2"/>
    <property type="match status" value="1"/>
</dbReference>
<evidence type="ECO:0000256" key="5">
    <source>
        <dbReference type="ARBA" id="ARBA00022702"/>
    </source>
</evidence>
<dbReference type="HOGENOM" id="CLU_132265_0_0_1"/>
<dbReference type="GO" id="GO:0005615">
    <property type="term" value="C:extracellular space"/>
    <property type="evidence" value="ECO:0000318"/>
    <property type="project" value="GO_Central"/>
</dbReference>
<evidence type="ECO:0000256" key="3">
    <source>
        <dbReference type="ARBA" id="ARBA00018035"/>
    </source>
</evidence>
<dbReference type="FunCoup" id="A6Q0K7">
    <property type="interactions" value="515"/>
</dbReference>
<keyword evidence="4" id="KW-0964">Secreted</keyword>
<dbReference type="eggNOG" id="KOG1216">
    <property type="taxonomic scope" value="Eukaryota"/>
</dbReference>
<reference evidence="12" key="1">
    <citation type="submission" date="2007-07" db="EMBL/GenBank/DDBJ databases">
        <title>Molecular identification of sea urchin bursicon related polypeptides.</title>
        <authorList>
            <person name="Van Loy T."/>
            <person name="Vanden Broeck J."/>
        </authorList>
    </citation>
    <scope>NUCLEOTIDE SEQUENCE</scope>
</reference>
<gene>
    <name evidence="12" type="primary">burs-alpha-like</name>
</gene>
<evidence type="ECO:0000313" key="13">
    <source>
        <dbReference type="EnsemblMetazoa" id="NP_001103719"/>
    </source>
</evidence>
<dbReference type="GO" id="GO:0048018">
    <property type="term" value="F:receptor ligand activity"/>
    <property type="evidence" value="ECO:0000318"/>
    <property type="project" value="GO_Central"/>
</dbReference>
<dbReference type="EnsemblMetazoa" id="NM_001110249">
    <property type="protein sequence ID" value="NP_001103719"/>
    <property type="gene ID" value="LOC100126188"/>
</dbReference>
<evidence type="ECO:0000256" key="1">
    <source>
        <dbReference type="ARBA" id="ARBA00004613"/>
    </source>
</evidence>
<comment type="subcellular location">
    <subcellularLocation>
        <location evidence="1">Secreted</location>
    </subcellularLocation>
</comment>
<evidence type="ECO:0000313" key="12">
    <source>
        <dbReference type="EMBL" id="CAO72038.1"/>
    </source>
</evidence>
<accession>A6Q0K7</accession>
<protein>
    <recommendedName>
        <fullName evidence="3">Bursicon</fullName>
    </recommendedName>
    <alternativeName>
        <fullName evidence="8">Bursicon subunit alpha</fullName>
    </alternativeName>
</protein>
<dbReference type="KEGG" id="spu:100126188"/>
<dbReference type="Pfam" id="PF03045">
    <property type="entry name" value="DAN"/>
    <property type="match status" value="1"/>
</dbReference>
<dbReference type="InterPro" id="IPR006207">
    <property type="entry name" value="Cys_knot_C"/>
</dbReference>
<dbReference type="InParanoid" id="A6Q0K7"/>
<organism evidence="12">
    <name type="scientific">Strongylocentrotus purpuratus</name>
    <name type="common">Purple sea urchin</name>
    <dbReference type="NCBI Taxonomy" id="7668"/>
    <lineage>
        <taxon>Eukaryota</taxon>
        <taxon>Metazoa</taxon>
        <taxon>Echinodermata</taxon>
        <taxon>Eleutherozoa</taxon>
        <taxon>Echinozoa</taxon>
        <taxon>Echinoidea</taxon>
        <taxon>Euechinoidea</taxon>
        <taxon>Echinacea</taxon>
        <taxon>Camarodonta</taxon>
        <taxon>Echinidea</taxon>
        <taxon>Strongylocentrotidae</taxon>
        <taxon>Strongylocentrotus</taxon>
    </lineage>
</organism>
<name>A6Q0K7_STRPU</name>
<evidence type="ECO:0000256" key="4">
    <source>
        <dbReference type="ARBA" id="ARBA00022525"/>
    </source>
</evidence>
<dbReference type="OMA" id="CCQESDH"/>
<evidence type="ECO:0000256" key="2">
    <source>
        <dbReference type="ARBA" id="ARBA00011633"/>
    </source>
</evidence>
<dbReference type="OrthoDB" id="6493004at2759"/>
<evidence type="ECO:0000259" key="11">
    <source>
        <dbReference type="PROSITE" id="PS01225"/>
    </source>
</evidence>
<evidence type="ECO:0000313" key="14">
    <source>
        <dbReference type="Proteomes" id="UP000007110"/>
    </source>
</evidence>
<keyword evidence="6 10" id="KW-0732">Signal</keyword>
<dbReference type="GO" id="GO:0005179">
    <property type="term" value="F:hormone activity"/>
    <property type="evidence" value="ECO:0007669"/>
    <property type="project" value="UniProtKB-KW"/>
</dbReference>
<dbReference type="InterPro" id="IPR004133">
    <property type="entry name" value="DAN_dom"/>
</dbReference>